<evidence type="ECO:0000313" key="1">
    <source>
        <dbReference type="EMBL" id="SDR08044.1"/>
    </source>
</evidence>
<gene>
    <name evidence="1" type="ORF">SAMN04490195_3087</name>
</gene>
<proteinExistence type="predicted"/>
<evidence type="ECO:0000313" key="2">
    <source>
        <dbReference type="Proteomes" id="UP000199570"/>
    </source>
</evidence>
<sequence>MRISIGCVVLMLLAGCMAPTVNEVRNEGPRKVLYSKKTDEVLAKCVESKWQSQKEIGGELGASQQPGKDRGYTVFTAHSAYFVDIQPEASGSVAKYYALVDNNWFYEKHLNALQSCL</sequence>
<accession>A0A1H1G489</accession>
<dbReference type="RefSeq" id="WP_090323104.1">
    <property type="nucleotide sequence ID" value="NZ_FNKJ01000003.1"/>
</dbReference>
<name>A0A1H1G489_9PSED</name>
<dbReference type="PROSITE" id="PS51257">
    <property type="entry name" value="PROKAR_LIPOPROTEIN"/>
    <property type="match status" value="1"/>
</dbReference>
<protein>
    <recommendedName>
        <fullName evidence="3">Lipoprotein</fullName>
    </recommendedName>
</protein>
<dbReference type="Proteomes" id="UP000199570">
    <property type="component" value="Unassembled WGS sequence"/>
</dbReference>
<keyword evidence="2" id="KW-1185">Reference proteome</keyword>
<dbReference type="OrthoDB" id="6000523at2"/>
<dbReference type="AlphaFoldDB" id="A0A1H1G489"/>
<organism evidence="1 2">
    <name type="scientific">Pseudomonas moorei</name>
    <dbReference type="NCBI Taxonomy" id="395599"/>
    <lineage>
        <taxon>Bacteria</taxon>
        <taxon>Pseudomonadati</taxon>
        <taxon>Pseudomonadota</taxon>
        <taxon>Gammaproteobacteria</taxon>
        <taxon>Pseudomonadales</taxon>
        <taxon>Pseudomonadaceae</taxon>
        <taxon>Pseudomonas</taxon>
    </lineage>
</organism>
<dbReference type="EMBL" id="FNKJ01000003">
    <property type="protein sequence ID" value="SDR08044.1"/>
    <property type="molecule type" value="Genomic_DNA"/>
</dbReference>
<evidence type="ECO:0008006" key="3">
    <source>
        <dbReference type="Google" id="ProtNLM"/>
    </source>
</evidence>
<reference evidence="2" key="1">
    <citation type="submission" date="2016-10" db="EMBL/GenBank/DDBJ databases">
        <authorList>
            <person name="Varghese N."/>
            <person name="Submissions S."/>
        </authorList>
    </citation>
    <scope>NUCLEOTIDE SEQUENCE [LARGE SCALE GENOMIC DNA]</scope>
    <source>
        <strain evidence="2">BS3775</strain>
    </source>
</reference>